<name>F0EZS0_9NEIS</name>
<feature type="chain" id="PRO_5012158127" description="Lipoprotein" evidence="1">
    <location>
        <begin position="16"/>
        <end position="198"/>
    </location>
</feature>
<gene>
    <name evidence="2" type="ORF">HMPREF9098_1255</name>
</gene>
<comment type="caution">
    <text evidence="2">The sequence shown here is derived from an EMBL/GenBank/DDBJ whole genome shotgun (WGS) entry which is preliminary data.</text>
</comment>
<dbReference type="AlphaFoldDB" id="F0EZS0"/>
<dbReference type="EMBL" id="AEWV01000021">
    <property type="protein sequence ID" value="EGC17239.1"/>
    <property type="molecule type" value="Genomic_DNA"/>
</dbReference>
<accession>F0EZS0</accession>
<keyword evidence="1" id="KW-0732">Signal</keyword>
<dbReference type="HOGENOM" id="CLU_113729_0_0_4"/>
<evidence type="ECO:0000256" key="1">
    <source>
        <dbReference type="SAM" id="SignalP"/>
    </source>
</evidence>
<organism evidence="2 3">
    <name type="scientific">Kingella denitrificans ATCC 33394</name>
    <dbReference type="NCBI Taxonomy" id="888741"/>
    <lineage>
        <taxon>Bacteria</taxon>
        <taxon>Pseudomonadati</taxon>
        <taxon>Pseudomonadota</taxon>
        <taxon>Betaproteobacteria</taxon>
        <taxon>Neisseriales</taxon>
        <taxon>Neisseriaceae</taxon>
        <taxon>Kingella</taxon>
    </lineage>
</organism>
<protein>
    <recommendedName>
        <fullName evidence="4">Lipoprotein</fullName>
    </recommendedName>
</protein>
<evidence type="ECO:0000313" key="3">
    <source>
        <dbReference type="Proteomes" id="UP000004088"/>
    </source>
</evidence>
<dbReference type="RefSeq" id="WP_003782782.1">
    <property type="nucleotide sequence ID" value="NZ_GL870929.1"/>
</dbReference>
<evidence type="ECO:0008006" key="4">
    <source>
        <dbReference type="Google" id="ProtNLM"/>
    </source>
</evidence>
<dbReference type="Proteomes" id="UP000004088">
    <property type="component" value="Unassembled WGS sequence"/>
</dbReference>
<proteinExistence type="predicted"/>
<keyword evidence="3" id="KW-1185">Reference proteome</keyword>
<sequence length="198" mass="20732">MKSYTLMLAAALALAACKGQPENVQQAQADAQPTPIAASDAPIASAPAAAPAGPISSKDGVFQFTADGNFSDSLNESSLHPENLGAEQITLLQYDADRNLTLTAVQYGKAEGDSKAVFGKIKAQIEKEKSLANVKIGEAKDAQMTYSFERKTGEDTTSESCIAHISAEKQVSSICASSTELSADDLAKFLAQTVQVKS</sequence>
<dbReference type="PROSITE" id="PS51257">
    <property type="entry name" value="PROKAR_LIPOPROTEIN"/>
    <property type="match status" value="1"/>
</dbReference>
<feature type="signal peptide" evidence="1">
    <location>
        <begin position="1"/>
        <end position="15"/>
    </location>
</feature>
<evidence type="ECO:0000313" key="2">
    <source>
        <dbReference type="EMBL" id="EGC17239.1"/>
    </source>
</evidence>
<reference evidence="2 3" key="1">
    <citation type="submission" date="2011-01" db="EMBL/GenBank/DDBJ databases">
        <authorList>
            <person name="Muzny D."/>
            <person name="Qin X."/>
            <person name="Deng J."/>
            <person name="Jiang H."/>
            <person name="Liu Y."/>
            <person name="Qu J."/>
            <person name="Song X.-Z."/>
            <person name="Zhang L."/>
            <person name="Thornton R."/>
            <person name="Coyle M."/>
            <person name="Francisco L."/>
            <person name="Jackson L."/>
            <person name="Javaid M."/>
            <person name="Korchina V."/>
            <person name="Kovar C."/>
            <person name="Mata R."/>
            <person name="Mathew T."/>
            <person name="Ngo R."/>
            <person name="Nguyen L."/>
            <person name="Nguyen N."/>
            <person name="Okwuonu G."/>
            <person name="Ongeri F."/>
            <person name="Pham C."/>
            <person name="Simmons D."/>
            <person name="Wilczek-Boney K."/>
            <person name="Hale W."/>
            <person name="Jakkamsetti A."/>
            <person name="Pham P."/>
            <person name="Ruth R."/>
            <person name="San Lucas F."/>
            <person name="Warren J."/>
            <person name="Zhang J."/>
            <person name="Zhao Z."/>
            <person name="Zhou C."/>
            <person name="Zhu D."/>
            <person name="Lee S."/>
            <person name="Bess C."/>
            <person name="Blankenburg K."/>
            <person name="Forbes L."/>
            <person name="Fu Q."/>
            <person name="Gubbala S."/>
            <person name="Hirani K."/>
            <person name="Jayaseelan J.C."/>
            <person name="Lara F."/>
            <person name="Munidasa M."/>
            <person name="Palculict T."/>
            <person name="Patil S."/>
            <person name="Pu L.-L."/>
            <person name="Saada N."/>
            <person name="Tang L."/>
            <person name="Weissenberger G."/>
            <person name="Zhu Y."/>
            <person name="Hemphill L."/>
            <person name="Shang Y."/>
            <person name="Youmans B."/>
            <person name="Ayvaz T."/>
            <person name="Ross M."/>
            <person name="Santibanez J."/>
            <person name="Aqrawi P."/>
            <person name="Gross S."/>
            <person name="Joshi V."/>
            <person name="Fowler G."/>
            <person name="Nazareth L."/>
            <person name="Reid J."/>
            <person name="Worley K."/>
            <person name="Petrosino J."/>
            <person name="Highlander S."/>
            <person name="Gibbs R."/>
        </authorList>
    </citation>
    <scope>NUCLEOTIDE SEQUENCE [LARGE SCALE GENOMIC DNA]</scope>
    <source>
        <strain evidence="2 3">ATCC 33394</strain>
    </source>
</reference>